<dbReference type="Pfam" id="PF02852">
    <property type="entry name" value="Pyr_redox_dim"/>
    <property type="match status" value="1"/>
</dbReference>
<dbReference type="PANTHER" id="PTHR43429">
    <property type="entry name" value="PYRIDINE NUCLEOTIDE-DISULFIDE OXIDOREDUCTASE DOMAIN-CONTAINING"/>
    <property type="match status" value="1"/>
</dbReference>
<dbReference type="Gene3D" id="3.50.50.60">
    <property type="entry name" value="FAD/NAD(P)-binding domain"/>
    <property type="match status" value="2"/>
</dbReference>
<dbReference type="PRINTS" id="PR00368">
    <property type="entry name" value="FADPNR"/>
</dbReference>
<comment type="cofactor">
    <cofactor evidence="1">
        <name>FAD</name>
        <dbReference type="ChEBI" id="CHEBI:57692"/>
    </cofactor>
</comment>
<dbReference type="SUPFAM" id="SSF55424">
    <property type="entry name" value="FAD/NAD-linked reductases, dimerisation (C-terminal) domain"/>
    <property type="match status" value="1"/>
</dbReference>
<dbReference type="Pfam" id="PF07992">
    <property type="entry name" value="Pyr_redox_2"/>
    <property type="match status" value="1"/>
</dbReference>
<dbReference type="SUPFAM" id="SSF51905">
    <property type="entry name" value="FAD/NAD(P)-binding domain"/>
    <property type="match status" value="2"/>
</dbReference>
<protein>
    <submittedName>
        <fullName evidence="7">Nadh oxidase of the flavin-dependent disulfide reductase family</fullName>
    </submittedName>
</protein>
<dbReference type="InterPro" id="IPR036188">
    <property type="entry name" value="FAD/NAD-bd_sf"/>
</dbReference>
<dbReference type="InterPro" id="IPR004099">
    <property type="entry name" value="Pyr_nucl-diS_OxRdtase_dimer"/>
</dbReference>
<evidence type="ECO:0000259" key="6">
    <source>
        <dbReference type="Pfam" id="PF07992"/>
    </source>
</evidence>
<keyword evidence="3" id="KW-0285">Flavoprotein</keyword>
<dbReference type="EMBL" id="LNQE01001410">
    <property type="protein sequence ID" value="KUG17952.1"/>
    <property type="molecule type" value="Genomic_DNA"/>
</dbReference>
<accession>A0A0W8FAQ6</accession>
<evidence type="ECO:0000256" key="4">
    <source>
        <dbReference type="ARBA" id="ARBA00022827"/>
    </source>
</evidence>
<name>A0A0W8FAQ6_9ZZZZ</name>
<evidence type="ECO:0000256" key="1">
    <source>
        <dbReference type="ARBA" id="ARBA00001974"/>
    </source>
</evidence>
<feature type="domain" description="FAD/NAD(P)-binding" evidence="6">
    <location>
        <begin position="5"/>
        <end position="302"/>
    </location>
</feature>
<feature type="domain" description="Pyridine nucleotide-disulphide oxidoreductase dimerisation" evidence="5">
    <location>
        <begin position="353"/>
        <end position="439"/>
    </location>
</feature>
<proteinExistence type="inferred from homology"/>
<dbReference type="PRINTS" id="PR00411">
    <property type="entry name" value="PNDRDTASEI"/>
</dbReference>
<reference evidence="7" key="1">
    <citation type="journal article" date="2015" name="Proc. Natl. Acad. Sci. U.S.A.">
        <title>Networks of energetic and metabolic interactions define dynamics in microbial communities.</title>
        <authorList>
            <person name="Embree M."/>
            <person name="Liu J.K."/>
            <person name="Al-Bassam M.M."/>
            <person name="Zengler K."/>
        </authorList>
    </citation>
    <scope>NUCLEOTIDE SEQUENCE</scope>
</reference>
<evidence type="ECO:0000313" key="7">
    <source>
        <dbReference type="EMBL" id="KUG17952.1"/>
    </source>
</evidence>
<dbReference type="InterPro" id="IPR016156">
    <property type="entry name" value="FAD/NAD-linked_Rdtase_dimer_sf"/>
</dbReference>
<dbReference type="PANTHER" id="PTHR43429:SF3">
    <property type="entry name" value="NITRITE REDUCTASE [NAD(P)H]"/>
    <property type="match status" value="1"/>
</dbReference>
<dbReference type="AlphaFoldDB" id="A0A0W8FAQ6"/>
<dbReference type="InterPro" id="IPR050260">
    <property type="entry name" value="FAD-bd_OxRdtase"/>
</dbReference>
<sequence>MTKTAVIIGGGISGIFVMKDLQEKSIATKEDIKIVLLKREDTGWVSVCGLPYALRGWYEIDKVVINKPEFFSEQGVDFRTKTEVERINTDDKTLKLKTGETLKYDYLVIATGRKPALPEMIEKSTMKNIFTLSTMEDAYNIEAAFKSGEVKNALVRGRGIIALQAAAAAAANHIKTTVLAGPPSLLPGGLDPDMGDMLKEWMQKQGIEFILENQPISSLKEDGGRVSSVLIGPRGEKEIPAEMVVVAMGMRPNVRLAEEAGIEVGDTGGIITDNSLHVRKKKGYLNEVYALGDCIEVIDGITLRPKLNQLASTSVVQANVISDNIISDIKGNPCLYSSYDPCMGPVVAEIAGLNFGSVGVTTEAAGRAGIKTISGKATKLTKARYFPGAKPLTMKLIFDAFSMKLLGAQMISEVPVSDRVNEMAVAIRACVNAEDLRNTERCFDPSLSLLVDVTVDAAEDALKNKSVC</sequence>
<evidence type="ECO:0000256" key="3">
    <source>
        <dbReference type="ARBA" id="ARBA00022630"/>
    </source>
</evidence>
<comment type="caution">
    <text evidence="7">The sequence shown here is derived from an EMBL/GenBank/DDBJ whole genome shotgun (WGS) entry which is preliminary data.</text>
</comment>
<evidence type="ECO:0000259" key="5">
    <source>
        <dbReference type="Pfam" id="PF02852"/>
    </source>
</evidence>
<gene>
    <name evidence="7" type="ORF">ASZ90_012346</name>
</gene>
<organism evidence="7">
    <name type="scientific">hydrocarbon metagenome</name>
    <dbReference type="NCBI Taxonomy" id="938273"/>
    <lineage>
        <taxon>unclassified sequences</taxon>
        <taxon>metagenomes</taxon>
        <taxon>ecological metagenomes</taxon>
    </lineage>
</organism>
<comment type="similarity">
    <text evidence="2">Belongs to the class-III pyridine nucleotide-disulfide oxidoreductase family.</text>
</comment>
<dbReference type="GO" id="GO:0016491">
    <property type="term" value="F:oxidoreductase activity"/>
    <property type="evidence" value="ECO:0007669"/>
    <property type="project" value="InterPro"/>
</dbReference>
<evidence type="ECO:0000256" key="2">
    <source>
        <dbReference type="ARBA" id="ARBA00009130"/>
    </source>
</evidence>
<keyword evidence="4" id="KW-0274">FAD</keyword>
<dbReference type="InterPro" id="IPR023753">
    <property type="entry name" value="FAD/NAD-binding_dom"/>
</dbReference>